<evidence type="ECO:0000256" key="1">
    <source>
        <dbReference type="ARBA" id="ARBA00001913"/>
    </source>
</evidence>
<gene>
    <name evidence="10" type="ORF">G6N77_12700</name>
</gene>
<dbReference type="InterPro" id="IPR036852">
    <property type="entry name" value="Peptidase_S8/S53_dom_sf"/>
</dbReference>
<evidence type="ECO:0000256" key="4">
    <source>
        <dbReference type="ARBA" id="ARBA00022801"/>
    </source>
</evidence>
<dbReference type="PANTHER" id="PTHR14218:SF15">
    <property type="entry name" value="TRIPEPTIDYL-PEPTIDASE 1"/>
    <property type="match status" value="1"/>
</dbReference>
<evidence type="ECO:0000313" key="11">
    <source>
        <dbReference type="Proteomes" id="UP000479226"/>
    </source>
</evidence>
<dbReference type="SUPFAM" id="SSF52743">
    <property type="entry name" value="Subtilisin-like"/>
    <property type="match status" value="1"/>
</dbReference>
<sequence length="549" mass="55247">MNQNTESNPAQPGARGRHAGEAEQPQLVPLPGSTREPAPQALHRPAAAEAGFEALYNEEISVTLVLRRAQPVPDEALGRILSRTELAAYGASPADVELATSTMTRIGAQVTEVDAASRRIRITGQVGLLCTIFGTRLEPVSSVAPDQQTVAHRHRTGGLSIPAALEGVVVAVLGLDDRPTARAQFHFAPAAAGSVSYTPLDLGRVYNFPAGTDGTGQVIAILELGGGFAAADLDAYFGSLGIQGPAVTAIGVDGAANAPGQDPQGADGEVLLDIEVAGALAPGAAIKVYFAPNTDAGFLDALSQAAHDSPAPAAISISWGQSEDAWTAQAKTAFDNALVDAALLGVTVTVAAGDNGSADNAGDGRNHADFPASSPHALACGGTRLSADPVTGAVNSETVWNDSSHSATGGGVSDAFPLPAWQQHVTVLSGAGPASVPQGRGVPDVAAVADPQTGYRVRVDGSDMVIGGTSAVAPLWAALIARLAQSRGKGLGLLQPALYGLSGGGAATPGFRDITDGNNGSYHATPGWDACTGLGVPDGTALLAALPKA</sequence>
<dbReference type="CDD" id="cd04056">
    <property type="entry name" value="Peptidases_S53"/>
    <property type="match status" value="1"/>
</dbReference>
<evidence type="ECO:0000256" key="3">
    <source>
        <dbReference type="ARBA" id="ARBA00022723"/>
    </source>
</evidence>
<dbReference type="InterPro" id="IPR015366">
    <property type="entry name" value="S53_propep"/>
</dbReference>
<accession>A0ABX0DCF2</accession>
<dbReference type="Proteomes" id="UP000479226">
    <property type="component" value="Unassembled WGS sequence"/>
</dbReference>
<organism evidence="10 11">
    <name type="scientific">Arthrobacter silviterrae</name>
    <dbReference type="NCBI Taxonomy" id="2026658"/>
    <lineage>
        <taxon>Bacteria</taxon>
        <taxon>Bacillati</taxon>
        <taxon>Actinomycetota</taxon>
        <taxon>Actinomycetes</taxon>
        <taxon>Micrococcales</taxon>
        <taxon>Micrococcaceae</taxon>
        <taxon>Arthrobacter</taxon>
    </lineage>
</organism>
<keyword evidence="11" id="KW-1185">Reference proteome</keyword>
<proteinExistence type="predicted"/>
<dbReference type="PANTHER" id="PTHR14218">
    <property type="entry name" value="PROTEASE S8 TRIPEPTIDYL PEPTIDASE I CLN2"/>
    <property type="match status" value="1"/>
</dbReference>
<name>A0ABX0DCF2_9MICC</name>
<protein>
    <submittedName>
        <fullName evidence="10">Peptidase S53</fullName>
    </submittedName>
</protein>
<reference evidence="10 11" key="1">
    <citation type="submission" date="2020-02" db="EMBL/GenBank/DDBJ databases">
        <title>Genome sequence of the type strain DSM 27180 of Arthrobacter silviterrae.</title>
        <authorList>
            <person name="Gao J."/>
            <person name="Sun J."/>
        </authorList>
    </citation>
    <scope>NUCLEOTIDE SEQUENCE [LARGE SCALE GENOMIC DNA]</scope>
    <source>
        <strain evidence="10 11">DSM 27180</strain>
    </source>
</reference>
<keyword evidence="6" id="KW-0106">Calcium</keyword>
<dbReference type="EMBL" id="JAAKZI010000022">
    <property type="protein sequence ID" value="NGN84308.1"/>
    <property type="molecule type" value="Genomic_DNA"/>
</dbReference>
<evidence type="ECO:0000256" key="7">
    <source>
        <dbReference type="ARBA" id="ARBA00023145"/>
    </source>
</evidence>
<evidence type="ECO:0000256" key="6">
    <source>
        <dbReference type="ARBA" id="ARBA00022837"/>
    </source>
</evidence>
<dbReference type="PROSITE" id="PS51695">
    <property type="entry name" value="SEDOLISIN"/>
    <property type="match status" value="1"/>
</dbReference>
<feature type="region of interest" description="Disordered" evidence="8">
    <location>
        <begin position="1"/>
        <end position="44"/>
    </location>
</feature>
<comment type="cofactor">
    <cofactor evidence="1">
        <name>Ca(2+)</name>
        <dbReference type="ChEBI" id="CHEBI:29108"/>
    </cofactor>
</comment>
<dbReference type="RefSeq" id="WP_165182536.1">
    <property type="nucleotide sequence ID" value="NZ_JAAKZI010000022.1"/>
</dbReference>
<evidence type="ECO:0000256" key="5">
    <source>
        <dbReference type="ARBA" id="ARBA00022825"/>
    </source>
</evidence>
<dbReference type="Gene3D" id="3.40.50.200">
    <property type="entry name" value="Peptidase S8/S53 domain"/>
    <property type="match status" value="1"/>
</dbReference>
<dbReference type="InterPro" id="IPR050819">
    <property type="entry name" value="Tripeptidyl-peptidase_I"/>
</dbReference>
<keyword evidence="5" id="KW-0720">Serine protease</keyword>
<evidence type="ECO:0000256" key="8">
    <source>
        <dbReference type="SAM" id="MobiDB-lite"/>
    </source>
</evidence>
<evidence type="ECO:0000256" key="2">
    <source>
        <dbReference type="ARBA" id="ARBA00022670"/>
    </source>
</evidence>
<feature type="domain" description="Peptidase S53" evidence="9">
    <location>
        <begin position="196"/>
        <end position="549"/>
    </location>
</feature>
<feature type="compositionally biased region" description="Polar residues" evidence="8">
    <location>
        <begin position="1"/>
        <end position="10"/>
    </location>
</feature>
<keyword evidence="3" id="KW-0479">Metal-binding</keyword>
<evidence type="ECO:0000313" key="10">
    <source>
        <dbReference type="EMBL" id="NGN84308.1"/>
    </source>
</evidence>
<keyword evidence="7" id="KW-0865">Zymogen</keyword>
<dbReference type="InterPro" id="IPR030400">
    <property type="entry name" value="Sedolisin_dom"/>
</dbReference>
<dbReference type="SUPFAM" id="SSF54897">
    <property type="entry name" value="Protease propeptides/inhibitors"/>
    <property type="match status" value="1"/>
</dbReference>
<keyword evidence="4" id="KW-0378">Hydrolase</keyword>
<evidence type="ECO:0000259" key="9">
    <source>
        <dbReference type="PROSITE" id="PS51695"/>
    </source>
</evidence>
<dbReference type="SMART" id="SM00944">
    <property type="entry name" value="Pro-kuma_activ"/>
    <property type="match status" value="1"/>
</dbReference>
<keyword evidence="2" id="KW-0645">Protease</keyword>
<comment type="caution">
    <text evidence="10">The sequence shown here is derived from an EMBL/GenBank/DDBJ whole genome shotgun (WGS) entry which is preliminary data.</text>
</comment>